<reference evidence="2 3" key="1">
    <citation type="journal article" date="2016" name="Sci. Rep.">
        <title>The Dendrobium catenatum Lindl. genome sequence provides insights into polysaccharide synthase, floral development and adaptive evolution.</title>
        <authorList>
            <person name="Zhang G.Q."/>
            <person name="Xu Q."/>
            <person name="Bian C."/>
            <person name="Tsai W.C."/>
            <person name="Yeh C.M."/>
            <person name="Liu K.W."/>
            <person name="Yoshida K."/>
            <person name="Zhang L.S."/>
            <person name="Chang S.B."/>
            <person name="Chen F."/>
            <person name="Shi Y."/>
            <person name="Su Y.Y."/>
            <person name="Zhang Y.Q."/>
            <person name="Chen L.J."/>
            <person name="Yin Y."/>
            <person name="Lin M."/>
            <person name="Huang H."/>
            <person name="Deng H."/>
            <person name="Wang Z.W."/>
            <person name="Zhu S.L."/>
            <person name="Zhao X."/>
            <person name="Deng C."/>
            <person name="Niu S.C."/>
            <person name="Huang J."/>
            <person name="Wang M."/>
            <person name="Liu G.H."/>
            <person name="Yang H.J."/>
            <person name="Xiao X.J."/>
            <person name="Hsiao Y.Y."/>
            <person name="Wu W.L."/>
            <person name="Chen Y.Y."/>
            <person name="Mitsuda N."/>
            <person name="Ohme-Takagi M."/>
            <person name="Luo Y.B."/>
            <person name="Van de Peer Y."/>
            <person name="Liu Z.J."/>
        </authorList>
    </citation>
    <scope>NUCLEOTIDE SEQUENCE [LARGE SCALE GENOMIC DNA]</scope>
    <source>
        <tissue evidence="2">The whole plant</tissue>
    </source>
</reference>
<evidence type="ECO:0000313" key="3">
    <source>
        <dbReference type="Proteomes" id="UP000233837"/>
    </source>
</evidence>
<name>A0A2I0WE42_9ASPA</name>
<accession>A0A2I0WE42</accession>
<feature type="compositionally biased region" description="Polar residues" evidence="1">
    <location>
        <begin position="58"/>
        <end position="86"/>
    </location>
</feature>
<dbReference type="AlphaFoldDB" id="A0A2I0WE42"/>
<protein>
    <submittedName>
        <fullName evidence="2">Uncharacterized protein</fullName>
    </submittedName>
</protein>
<feature type="region of interest" description="Disordered" evidence="1">
    <location>
        <begin position="58"/>
        <end position="114"/>
    </location>
</feature>
<sequence length="137" mass="15824">MEWNLRREEEVRSQDEIEKRREEKRRRGWNKLSSFSKEKPSLRFGEIKGQKTAKILQQNCTETGSQVTEIPTQQPRETSQQGTRKASTGGKGARHGKPTSKGPKKTKGEEKRLWAPKIRPRPLLAIFFLFGEGFLTE</sequence>
<feature type="compositionally biased region" description="Basic residues" evidence="1">
    <location>
        <begin position="92"/>
        <end position="105"/>
    </location>
</feature>
<reference evidence="2 3" key="2">
    <citation type="journal article" date="2017" name="Nature">
        <title>The Apostasia genome and the evolution of orchids.</title>
        <authorList>
            <person name="Zhang G.Q."/>
            <person name="Liu K.W."/>
            <person name="Li Z."/>
            <person name="Lohaus R."/>
            <person name="Hsiao Y.Y."/>
            <person name="Niu S.C."/>
            <person name="Wang J.Y."/>
            <person name="Lin Y.C."/>
            <person name="Xu Q."/>
            <person name="Chen L.J."/>
            <person name="Yoshida K."/>
            <person name="Fujiwara S."/>
            <person name="Wang Z.W."/>
            <person name="Zhang Y.Q."/>
            <person name="Mitsuda N."/>
            <person name="Wang M."/>
            <person name="Liu G.H."/>
            <person name="Pecoraro L."/>
            <person name="Huang H.X."/>
            <person name="Xiao X.J."/>
            <person name="Lin M."/>
            <person name="Wu X.Y."/>
            <person name="Wu W.L."/>
            <person name="Chen Y.Y."/>
            <person name="Chang S.B."/>
            <person name="Sakamoto S."/>
            <person name="Ohme-Takagi M."/>
            <person name="Yagi M."/>
            <person name="Zeng S.J."/>
            <person name="Shen C.Y."/>
            <person name="Yeh C.M."/>
            <person name="Luo Y.B."/>
            <person name="Tsai W.C."/>
            <person name="Van de Peer Y."/>
            <person name="Liu Z.J."/>
        </authorList>
    </citation>
    <scope>NUCLEOTIDE SEQUENCE [LARGE SCALE GENOMIC DNA]</scope>
    <source>
        <tissue evidence="2">The whole plant</tissue>
    </source>
</reference>
<feature type="compositionally biased region" description="Basic and acidic residues" evidence="1">
    <location>
        <begin position="1"/>
        <end position="21"/>
    </location>
</feature>
<keyword evidence="3" id="KW-1185">Reference proteome</keyword>
<evidence type="ECO:0000313" key="2">
    <source>
        <dbReference type="EMBL" id="PKU73927.1"/>
    </source>
</evidence>
<evidence type="ECO:0000256" key="1">
    <source>
        <dbReference type="SAM" id="MobiDB-lite"/>
    </source>
</evidence>
<dbReference type="EMBL" id="KZ502716">
    <property type="protein sequence ID" value="PKU73927.1"/>
    <property type="molecule type" value="Genomic_DNA"/>
</dbReference>
<gene>
    <name evidence="2" type="ORF">MA16_Dca024554</name>
</gene>
<proteinExistence type="predicted"/>
<feature type="region of interest" description="Disordered" evidence="1">
    <location>
        <begin position="1"/>
        <end position="35"/>
    </location>
</feature>
<dbReference type="Proteomes" id="UP000233837">
    <property type="component" value="Unassembled WGS sequence"/>
</dbReference>
<organism evidence="2 3">
    <name type="scientific">Dendrobium catenatum</name>
    <dbReference type="NCBI Taxonomy" id="906689"/>
    <lineage>
        <taxon>Eukaryota</taxon>
        <taxon>Viridiplantae</taxon>
        <taxon>Streptophyta</taxon>
        <taxon>Embryophyta</taxon>
        <taxon>Tracheophyta</taxon>
        <taxon>Spermatophyta</taxon>
        <taxon>Magnoliopsida</taxon>
        <taxon>Liliopsida</taxon>
        <taxon>Asparagales</taxon>
        <taxon>Orchidaceae</taxon>
        <taxon>Epidendroideae</taxon>
        <taxon>Malaxideae</taxon>
        <taxon>Dendrobiinae</taxon>
        <taxon>Dendrobium</taxon>
    </lineage>
</organism>